<comment type="caution">
    <text evidence="1">The sequence shown here is derived from an EMBL/GenBank/DDBJ whole genome shotgun (WGS) entry which is preliminary data.</text>
</comment>
<dbReference type="EMBL" id="JAHUTJ010008628">
    <property type="protein sequence ID" value="MED6266998.1"/>
    <property type="molecule type" value="Genomic_DNA"/>
</dbReference>
<evidence type="ECO:0000313" key="2">
    <source>
        <dbReference type="Proteomes" id="UP001352852"/>
    </source>
</evidence>
<gene>
    <name evidence="1" type="ORF">CHARACLAT_007716</name>
</gene>
<evidence type="ECO:0000313" key="1">
    <source>
        <dbReference type="EMBL" id="MED6266998.1"/>
    </source>
</evidence>
<keyword evidence="2" id="KW-1185">Reference proteome</keyword>
<protein>
    <submittedName>
        <fullName evidence="1">Uncharacterized protein</fullName>
    </submittedName>
</protein>
<proteinExistence type="predicted"/>
<dbReference type="Proteomes" id="UP001352852">
    <property type="component" value="Unassembled WGS sequence"/>
</dbReference>
<organism evidence="1 2">
    <name type="scientific">Characodon lateralis</name>
    <dbReference type="NCBI Taxonomy" id="208331"/>
    <lineage>
        <taxon>Eukaryota</taxon>
        <taxon>Metazoa</taxon>
        <taxon>Chordata</taxon>
        <taxon>Craniata</taxon>
        <taxon>Vertebrata</taxon>
        <taxon>Euteleostomi</taxon>
        <taxon>Actinopterygii</taxon>
        <taxon>Neopterygii</taxon>
        <taxon>Teleostei</taxon>
        <taxon>Neoteleostei</taxon>
        <taxon>Acanthomorphata</taxon>
        <taxon>Ovalentaria</taxon>
        <taxon>Atherinomorphae</taxon>
        <taxon>Cyprinodontiformes</taxon>
        <taxon>Goodeidae</taxon>
        <taxon>Characodon</taxon>
    </lineage>
</organism>
<accession>A0ABU7CZS5</accession>
<sequence length="73" mass="8201">MCPLVLPLGNTGSPPLPFSWLCRNPNIRNWAELLKPFTQLLLQPPEPSNDVIDKPETTRLQCCSSFSFSEDSI</sequence>
<name>A0ABU7CZS5_9TELE</name>
<reference evidence="1 2" key="1">
    <citation type="submission" date="2021-06" db="EMBL/GenBank/DDBJ databases">
        <authorList>
            <person name="Palmer J.M."/>
        </authorList>
    </citation>
    <scope>NUCLEOTIDE SEQUENCE [LARGE SCALE GENOMIC DNA]</scope>
    <source>
        <strain evidence="1 2">CL_MEX2019</strain>
        <tissue evidence="1">Muscle</tissue>
    </source>
</reference>